<evidence type="ECO:0000259" key="5">
    <source>
        <dbReference type="PROSITE" id="PS50003"/>
    </source>
</evidence>
<name>A0AAV2Q7R6_MEGNR</name>
<feature type="domain" description="PH" evidence="5">
    <location>
        <begin position="1"/>
        <end position="98"/>
    </location>
</feature>
<dbReference type="Pfam" id="PF00169">
    <property type="entry name" value="PH"/>
    <property type="match status" value="1"/>
</dbReference>
<dbReference type="GO" id="GO:0005794">
    <property type="term" value="C:Golgi apparatus"/>
    <property type="evidence" value="ECO:0007669"/>
    <property type="project" value="TreeGrafter"/>
</dbReference>
<dbReference type="GO" id="GO:0032934">
    <property type="term" value="F:sterol binding"/>
    <property type="evidence" value="ECO:0007669"/>
    <property type="project" value="TreeGrafter"/>
</dbReference>
<dbReference type="Proteomes" id="UP001497623">
    <property type="component" value="Unassembled WGS sequence"/>
</dbReference>
<dbReference type="GO" id="GO:0005829">
    <property type="term" value="C:cytosol"/>
    <property type="evidence" value="ECO:0007669"/>
    <property type="project" value="TreeGrafter"/>
</dbReference>
<dbReference type="CDD" id="cd13290">
    <property type="entry name" value="PH_ORP9"/>
    <property type="match status" value="1"/>
</dbReference>
<evidence type="ECO:0000313" key="6">
    <source>
        <dbReference type="EMBL" id="CAL4074848.1"/>
    </source>
</evidence>
<dbReference type="AlphaFoldDB" id="A0AAV2Q7R6"/>
<keyword evidence="7" id="KW-1185">Reference proteome</keyword>
<feature type="compositionally biased region" description="Polar residues" evidence="4">
    <location>
        <begin position="203"/>
        <end position="221"/>
    </location>
</feature>
<keyword evidence="1" id="KW-0813">Transport</keyword>
<dbReference type="GO" id="GO:0016020">
    <property type="term" value="C:membrane"/>
    <property type="evidence" value="ECO:0007669"/>
    <property type="project" value="TreeGrafter"/>
</dbReference>
<dbReference type="InterPro" id="IPR011993">
    <property type="entry name" value="PH-like_dom_sf"/>
</dbReference>
<keyword evidence="3" id="KW-0446">Lipid-binding</keyword>
<feature type="region of interest" description="Disordered" evidence="4">
    <location>
        <begin position="201"/>
        <end position="223"/>
    </location>
</feature>
<protein>
    <recommendedName>
        <fullName evidence="5">PH domain-containing protein</fullName>
    </recommendedName>
</protein>
<evidence type="ECO:0000256" key="2">
    <source>
        <dbReference type="ARBA" id="ARBA00023055"/>
    </source>
</evidence>
<keyword evidence="2" id="KW-0445">Lipid transport</keyword>
<evidence type="ECO:0000256" key="3">
    <source>
        <dbReference type="ARBA" id="ARBA00023121"/>
    </source>
</evidence>
<dbReference type="Gene3D" id="2.30.29.30">
    <property type="entry name" value="Pleckstrin-homology domain (PH domain)/Phosphotyrosine-binding domain (PTB)"/>
    <property type="match status" value="1"/>
</dbReference>
<dbReference type="SUPFAM" id="SSF50729">
    <property type="entry name" value="PH domain-like"/>
    <property type="match status" value="1"/>
</dbReference>
<gene>
    <name evidence="6" type="ORF">MNOR_LOCUS9620</name>
</gene>
<comment type="caution">
    <text evidence="6">The sequence shown here is derived from an EMBL/GenBank/DDBJ whole genome shotgun (WGS) entry which is preliminary data.</text>
</comment>
<dbReference type="FunFam" id="2.30.29.30:FF:000089">
    <property type="entry name" value="Oxysterol-binding protein"/>
    <property type="match status" value="1"/>
</dbReference>
<dbReference type="PANTHER" id="PTHR10972:SF200">
    <property type="entry name" value="OXYSTEROL-BINDING PROTEIN-RELATED PROTEIN 9"/>
    <property type="match status" value="1"/>
</dbReference>
<dbReference type="SMART" id="SM00233">
    <property type="entry name" value="PH"/>
    <property type="match status" value="1"/>
</dbReference>
<evidence type="ECO:0000256" key="1">
    <source>
        <dbReference type="ARBA" id="ARBA00022448"/>
    </source>
</evidence>
<evidence type="ECO:0000256" key="4">
    <source>
        <dbReference type="SAM" id="MobiDB-lite"/>
    </source>
</evidence>
<proteinExistence type="predicted"/>
<sequence>MAVMEGPLSKWTNVMKGWQYRWFVLDDSAGLLSYYTSKEKMVRGARRGCVRLKGAIVGIDDDDDSTFTITVDAKTFHFQAHDPDEREKWIRALEETILRHAPSIRRWDPSKPAPTMADFDKKLTESDAYLQLMIDQTSSLEKYIAVTEDPTDKARCQEVLTKANILLESVKHSIVLLQIAKNTAFPVNGVYHPCNAIPEGVSPGSSSIDGTSRSTNDTSDPLSPVQVGIEIGRDMIEAGLAARRGNSLSKKCDKFVNVTVRMLRQTSSSRFAVLPLLKVHPSIVFGSFEDTNFDYLGSKNFQGHAYGQNSSGPRIFEDAVEDIHSKNQQDGDSIVTEGPSSNSSHDPLLRCSSDAGSGHDQPVGAAAAATANSPTAASAPVPTHTAAPAQEQPSTTNSTIGTFDIL</sequence>
<dbReference type="InterPro" id="IPR001849">
    <property type="entry name" value="PH_domain"/>
</dbReference>
<feature type="compositionally biased region" description="Polar residues" evidence="4">
    <location>
        <begin position="391"/>
        <end position="406"/>
    </location>
</feature>
<feature type="region of interest" description="Disordered" evidence="4">
    <location>
        <begin position="327"/>
        <end position="406"/>
    </location>
</feature>
<dbReference type="GO" id="GO:0006869">
    <property type="term" value="P:lipid transport"/>
    <property type="evidence" value="ECO:0007669"/>
    <property type="project" value="UniProtKB-KW"/>
</dbReference>
<feature type="non-terminal residue" evidence="6">
    <location>
        <position position="406"/>
    </location>
</feature>
<dbReference type="InterPro" id="IPR000648">
    <property type="entry name" value="Oxysterol-bd"/>
</dbReference>
<dbReference type="PROSITE" id="PS50003">
    <property type="entry name" value="PH_DOMAIN"/>
    <property type="match status" value="1"/>
</dbReference>
<organism evidence="6 7">
    <name type="scientific">Meganyctiphanes norvegica</name>
    <name type="common">Northern krill</name>
    <name type="synonym">Thysanopoda norvegica</name>
    <dbReference type="NCBI Taxonomy" id="48144"/>
    <lineage>
        <taxon>Eukaryota</taxon>
        <taxon>Metazoa</taxon>
        <taxon>Ecdysozoa</taxon>
        <taxon>Arthropoda</taxon>
        <taxon>Crustacea</taxon>
        <taxon>Multicrustacea</taxon>
        <taxon>Malacostraca</taxon>
        <taxon>Eumalacostraca</taxon>
        <taxon>Eucarida</taxon>
        <taxon>Euphausiacea</taxon>
        <taxon>Euphausiidae</taxon>
        <taxon>Meganyctiphanes</taxon>
    </lineage>
</organism>
<feature type="compositionally biased region" description="Low complexity" evidence="4">
    <location>
        <begin position="365"/>
        <end position="389"/>
    </location>
</feature>
<evidence type="ECO:0000313" key="7">
    <source>
        <dbReference type="Proteomes" id="UP001497623"/>
    </source>
</evidence>
<reference evidence="6 7" key="1">
    <citation type="submission" date="2024-05" db="EMBL/GenBank/DDBJ databases">
        <authorList>
            <person name="Wallberg A."/>
        </authorList>
    </citation>
    <scope>NUCLEOTIDE SEQUENCE [LARGE SCALE GENOMIC DNA]</scope>
</reference>
<dbReference type="EMBL" id="CAXKWB010004683">
    <property type="protein sequence ID" value="CAL4074848.1"/>
    <property type="molecule type" value="Genomic_DNA"/>
</dbReference>
<dbReference type="PANTHER" id="PTHR10972">
    <property type="entry name" value="OXYSTEROL-BINDING PROTEIN-RELATED"/>
    <property type="match status" value="1"/>
</dbReference>
<accession>A0AAV2Q7R6</accession>